<evidence type="ECO:0000313" key="2">
    <source>
        <dbReference type="EMBL" id="THV18403.1"/>
    </source>
</evidence>
<evidence type="ECO:0008006" key="4">
    <source>
        <dbReference type="Google" id="ProtNLM"/>
    </source>
</evidence>
<comment type="caution">
    <text evidence="2">The sequence shown here is derived from an EMBL/GenBank/DDBJ whole genome shotgun (WGS) entry which is preliminary data.</text>
</comment>
<name>A0A4S8NN92_9ACTN</name>
<protein>
    <recommendedName>
        <fullName evidence="4">Mce-associated membrane protein</fullName>
    </recommendedName>
</protein>
<dbReference type="AlphaFoldDB" id="A0A4S8NN92"/>
<keyword evidence="3" id="KW-1185">Reference proteome</keyword>
<reference evidence="2 3" key="1">
    <citation type="journal article" date="2009" name="Int. J. Syst. Evol. Microbiol.">
        <title>Nocardioides caeni sp. nov., isolated from wastewater.</title>
        <authorList>
            <person name="Yoon J.H."/>
            <person name="Kang S.J."/>
            <person name="Park S."/>
            <person name="Kim W."/>
            <person name="Oh T.K."/>
        </authorList>
    </citation>
    <scope>NUCLEOTIDE SEQUENCE [LARGE SCALE GENOMIC DNA]</scope>
    <source>
        <strain evidence="2 3">DSM 23134</strain>
    </source>
</reference>
<organism evidence="2 3">
    <name type="scientific">Nocardioides caeni</name>
    <dbReference type="NCBI Taxonomy" id="574700"/>
    <lineage>
        <taxon>Bacteria</taxon>
        <taxon>Bacillati</taxon>
        <taxon>Actinomycetota</taxon>
        <taxon>Actinomycetes</taxon>
        <taxon>Propionibacteriales</taxon>
        <taxon>Nocardioidaceae</taxon>
        <taxon>Nocardioides</taxon>
    </lineage>
</organism>
<dbReference type="OrthoDB" id="3788226at2"/>
<proteinExistence type="predicted"/>
<gene>
    <name evidence="2" type="ORF">E9934_01880</name>
</gene>
<feature type="region of interest" description="Disordered" evidence="1">
    <location>
        <begin position="37"/>
        <end position="57"/>
    </location>
</feature>
<dbReference type="Proteomes" id="UP000307087">
    <property type="component" value="Unassembled WGS sequence"/>
</dbReference>
<accession>A0A4S8NN92</accession>
<sequence length="198" mass="20491">MNQHHRARRQGSARRAATALVTALVLAVGLAGCSGGDGGDDDAGPGGSDASAQDAQVPTSARIGVVTGRLGAARKKAVLTKVTEVVEGWWDAAYSAESSSDDVDAAFGDFTQDARRLARRQLGVMGNADGEDVGEITQKVVKVDVLAPDGVVSGATARFRLLLDEGDSAERITGRLALTPSKQGWKVFAFDVRRGVGG</sequence>
<dbReference type="PROSITE" id="PS51257">
    <property type="entry name" value="PROKAR_LIPOPROTEIN"/>
    <property type="match status" value="1"/>
</dbReference>
<dbReference type="EMBL" id="STGW01000001">
    <property type="protein sequence ID" value="THV18403.1"/>
    <property type="molecule type" value="Genomic_DNA"/>
</dbReference>
<evidence type="ECO:0000313" key="3">
    <source>
        <dbReference type="Proteomes" id="UP000307087"/>
    </source>
</evidence>
<evidence type="ECO:0000256" key="1">
    <source>
        <dbReference type="SAM" id="MobiDB-lite"/>
    </source>
</evidence>
<dbReference type="RefSeq" id="WP_136561117.1">
    <property type="nucleotide sequence ID" value="NZ_STGW01000001.1"/>
</dbReference>